<accession>A0A1Z5R3N1</accession>
<dbReference type="InParanoid" id="A0A1Z5R3N1"/>
<gene>
    <name evidence="2" type="ORF">SORBI_3009G215350</name>
</gene>
<dbReference type="Gramene" id="OQU78373">
    <property type="protein sequence ID" value="OQU78373"/>
    <property type="gene ID" value="SORBI_3009G215350"/>
</dbReference>
<evidence type="ECO:0000313" key="3">
    <source>
        <dbReference type="Proteomes" id="UP000000768"/>
    </source>
</evidence>
<feature type="region of interest" description="Disordered" evidence="1">
    <location>
        <begin position="14"/>
        <end position="45"/>
    </location>
</feature>
<reference evidence="3" key="2">
    <citation type="journal article" date="2018" name="Plant J.">
        <title>The Sorghum bicolor reference genome: improved assembly, gene annotations, a transcriptome atlas, and signatures of genome organization.</title>
        <authorList>
            <person name="McCormick R.F."/>
            <person name="Truong S.K."/>
            <person name="Sreedasyam A."/>
            <person name="Jenkins J."/>
            <person name="Shu S."/>
            <person name="Sims D."/>
            <person name="Kennedy M."/>
            <person name="Amirebrahimi M."/>
            <person name="Weers B.D."/>
            <person name="McKinley B."/>
            <person name="Mattison A."/>
            <person name="Morishige D.T."/>
            <person name="Grimwood J."/>
            <person name="Schmutz J."/>
            <person name="Mullet J.E."/>
        </authorList>
    </citation>
    <scope>NUCLEOTIDE SEQUENCE [LARGE SCALE GENOMIC DNA]</scope>
    <source>
        <strain evidence="3">cv. BTx623</strain>
    </source>
</reference>
<dbReference type="AlphaFoldDB" id="A0A1Z5R3N1"/>
<sequence>METPAYKFLEITCGRRPSPTESTRTKPRHTKSKGPCAPKGARASSRAERRIRWAHGIFGVAGRNIPGARANISPGRANLPSLRRFLALAFSLDRTHGTATLLLSSLHLPILLLGARRRGEALLLRSSSPSSSSPCRHVSCSTPAVPWPMGRRRTPGTSRRPASKLSTMIFFFYQRLVPRTTYVSRLEHQFK</sequence>
<dbReference type="EMBL" id="CM000768">
    <property type="protein sequence ID" value="OQU78373.1"/>
    <property type="molecule type" value="Genomic_DNA"/>
</dbReference>
<dbReference type="Proteomes" id="UP000000768">
    <property type="component" value="Chromosome 9"/>
</dbReference>
<reference evidence="2 3" key="1">
    <citation type="journal article" date="2009" name="Nature">
        <title>The Sorghum bicolor genome and the diversification of grasses.</title>
        <authorList>
            <person name="Paterson A.H."/>
            <person name="Bowers J.E."/>
            <person name="Bruggmann R."/>
            <person name="Dubchak I."/>
            <person name="Grimwood J."/>
            <person name="Gundlach H."/>
            <person name="Haberer G."/>
            <person name="Hellsten U."/>
            <person name="Mitros T."/>
            <person name="Poliakov A."/>
            <person name="Schmutz J."/>
            <person name="Spannagl M."/>
            <person name="Tang H."/>
            <person name="Wang X."/>
            <person name="Wicker T."/>
            <person name="Bharti A.K."/>
            <person name="Chapman J."/>
            <person name="Feltus F.A."/>
            <person name="Gowik U."/>
            <person name="Grigoriev I.V."/>
            <person name="Lyons E."/>
            <person name="Maher C.A."/>
            <person name="Martis M."/>
            <person name="Narechania A."/>
            <person name="Otillar R.P."/>
            <person name="Penning B.W."/>
            <person name="Salamov A.A."/>
            <person name="Wang Y."/>
            <person name="Zhang L."/>
            <person name="Carpita N.C."/>
            <person name="Freeling M."/>
            <person name="Gingle A.R."/>
            <person name="Hash C.T."/>
            <person name="Keller B."/>
            <person name="Klein P."/>
            <person name="Kresovich S."/>
            <person name="McCann M.C."/>
            <person name="Ming R."/>
            <person name="Peterson D.G."/>
            <person name="Mehboob-ur-Rahman"/>
            <person name="Ware D."/>
            <person name="Westhoff P."/>
            <person name="Mayer K.F."/>
            <person name="Messing J."/>
            <person name="Rokhsar D.S."/>
        </authorList>
    </citation>
    <scope>NUCLEOTIDE SEQUENCE [LARGE SCALE GENOMIC DNA]</scope>
    <source>
        <strain evidence="3">cv. BTx623</strain>
    </source>
</reference>
<keyword evidence="3" id="KW-1185">Reference proteome</keyword>
<evidence type="ECO:0000313" key="2">
    <source>
        <dbReference type="EMBL" id="OQU78373.1"/>
    </source>
</evidence>
<protein>
    <submittedName>
        <fullName evidence="2">Uncharacterized protein</fullName>
    </submittedName>
</protein>
<organism evidence="2 3">
    <name type="scientific">Sorghum bicolor</name>
    <name type="common">Sorghum</name>
    <name type="synonym">Sorghum vulgare</name>
    <dbReference type="NCBI Taxonomy" id="4558"/>
    <lineage>
        <taxon>Eukaryota</taxon>
        <taxon>Viridiplantae</taxon>
        <taxon>Streptophyta</taxon>
        <taxon>Embryophyta</taxon>
        <taxon>Tracheophyta</taxon>
        <taxon>Spermatophyta</taxon>
        <taxon>Magnoliopsida</taxon>
        <taxon>Liliopsida</taxon>
        <taxon>Poales</taxon>
        <taxon>Poaceae</taxon>
        <taxon>PACMAD clade</taxon>
        <taxon>Panicoideae</taxon>
        <taxon>Andropogonodae</taxon>
        <taxon>Andropogoneae</taxon>
        <taxon>Sorghinae</taxon>
        <taxon>Sorghum</taxon>
    </lineage>
</organism>
<dbReference type="ExpressionAtlas" id="A0A1Z5R3N1">
    <property type="expression patterns" value="baseline and differential"/>
</dbReference>
<evidence type="ECO:0000256" key="1">
    <source>
        <dbReference type="SAM" id="MobiDB-lite"/>
    </source>
</evidence>
<proteinExistence type="predicted"/>
<name>A0A1Z5R3N1_SORBI</name>